<comment type="caution">
    <text evidence="2">The sequence shown here is derived from an EMBL/GenBank/DDBJ whole genome shotgun (WGS) entry which is preliminary data.</text>
</comment>
<organism evidence="2 3">
    <name type="scientific">Actinobaculum massiliense ACS-171-V-Col2</name>
    <dbReference type="NCBI Taxonomy" id="883066"/>
    <lineage>
        <taxon>Bacteria</taxon>
        <taxon>Bacillati</taxon>
        <taxon>Actinomycetota</taxon>
        <taxon>Actinomycetes</taxon>
        <taxon>Actinomycetales</taxon>
        <taxon>Actinomycetaceae</taxon>
        <taxon>Actinobaculum</taxon>
    </lineage>
</organism>
<dbReference type="STRING" id="202789.GCA_001457435_00239"/>
<gene>
    <name evidence="2" type="ORF">HMPREF9233_00166</name>
</gene>
<dbReference type="AlphaFoldDB" id="K9EHD9"/>
<dbReference type="NCBIfam" id="TIGR00199">
    <property type="entry name" value="PncC_domain"/>
    <property type="match status" value="1"/>
</dbReference>
<dbReference type="SUPFAM" id="SSF142433">
    <property type="entry name" value="CinA-like"/>
    <property type="match status" value="1"/>
</dbReference>
<dbReference type="RefSeq" id="WP_007000384.1">
    <property type="nucleotide sequence ID" value="NZ_JH992955.1"/>
</dbReference>
<keyword evidence="3" id="KW-1185">Reference proteome</keyword>
<name>K9EHD9_9ACTO</name>
<evidence type="ECO:0000313" key="3">
    <source>
        <dbReference type="Proteomes" id="UP000009888"/>
    </source>
</evidence>
<dbReference type="Pfam" id="PF02464">
    <property type="entry name" value="CinA"/>
    <property type="match status" value="1"/>
</dbReference>
<accession>K9EHD9</accession>
<dbReference type="eggNOG" id="COG1546">
    <property type="taxonomic scope" value="Bacteria"/>
</dbReference>
<evidence type="ECO:0000313" key="2">
    <source>
        <dbReference type="EMBL" id="EKU96078.1"/>
    </source>
</evidence>
<sequence>MLLESSAEVAKLVKGLQDQGLTLALAESLTGGALTATFVEIPGVSAVLRGGACTYATDAKASVLGVSGARLTETGPVDGVVAAQMASGACRLFGADVALSTTGVAGPGPSDGKDAGTVWIAIAGALGAEERLLHLEGERDQVRAATICAALALLGEHLAAGAS</sequence>
<dbReference type="HOGENOM" id="CLU_030805_1_0_11"/>
<proteinExistence type="predicted"/>
<dbReference type="Gene3D" id="3.90.950.20">
    <property type="entry name" value="CinA-like"/>
    <property type="match status" value="1"/>
</dbReference>
<dbReference type="PATRIC" id="fig|883066.3.peg.168"/>
<protein>
    <submittedName>
        <fullName evidence="2">Competence/damage-inducible protein CinA domain</fullName>
    </submittedName>
</protein>
<dbReference type="InterPro" id="IPR036653">
    <property type="entry name" value="CinA-like_C"/>
</dbReference>
<reference evidence="2 3" key="1">
    <citation type="submission" date="2012-09" db="EMBL/GenBank/DDBJ databases">
        <title>The Genome Sequence of Actinobaculum massiliae ACS-171-V-COL2.</title>
        <authorList>
            <consortium name="The Broad Institute Genome Sequencing Platform"/>
            <person name="Earl A."/>
            <person name="Ward D."/>
            <person name="Feldgarden M."/>
            <person name="Gevers D."/>
            <person name="Saerens B."/>
            <person name="Vaneechoutte M."/>
            <person name="Walker B."/>
            <person name="Young S.K."/>
            <person name="Zeng Q."/>
            <person name="Gargeya S."/>
            <person name="Fitzgerald M."/>
            <person name="Haas B."/>
            <person name="Abouelleil A."/>
            <person name="Alvarado L."/>
            <person name="Arachchi H.M."/>
            <person name="Berlin A."/>
            <person name="Chapman S.B."/>
            <person name="Goldberg J."/>
            <person name="Griggs A."/>
            <person name="Gujja S."/>
            <person name="Hansen M."/>
            <person name="Howarth C."/>
            <person name="Imamovic A."/>
            <person name="Larimer J."/>
            <person name="McCowen C."/>
            <person name="Montmayeur A."/>
            <person name="Murphy C."/>
            <person name="Neiman D."/>
            <person name="Pearson M."/>
            <person name="Priest M."/>
            <person name="Roberts A."/>
            <person name="Saif S."/>
            <person name="Shea T."/>
            <person name="Sisk P."/>
            <person name="Sykes S."/>
            <person name="Wortman J."/>
            <person name="Nusbaum C."/>
            <person name="Birren B."/>
        </authorList>
    </citation>
    <scope>NUCLEOTIDE SEQUENCE [LARGE SCALE GENOMIC DNA]</scope>
    <source>
        <strain evidence="3">ACS-171-V-Col2</strain>
    </source>
</reference>
<evidence type="ECO:0000259" key="1">
    <source>
        <dbReference type="Pfam" id="PF02464"/>
    </source>
</evidence>
<dbReference type="EMBL" id="AGWL01000001">
    <property type="protein sequence ID" value="EKU96078.1"/>
    <property type="molecule type" value="Genomic_DNA"/>
</dbReference>
<dbReference type="InterPro" id="IPR008136">
    <property type="entry name" value="CinA_C"/>
</dbReference>
<dbReference type="Proteomes" id="UP000009888">
    <property type="component" value="Unassembled WGS sequence"/>
</dbReference>
<feature type="domain" description="CinA C-terminal" evidence="1">
    <location>
        <begin position="10"/>
        <end position="157"/>
    </location>
</feature>